<evidence type="ECO:0000256" key="1">
    <source>
        <dbReference type="ARBA" id="ARBA00004651"/>
    </source>
</evidence>
<feature type="transmembrane region" description="Helical" evidence="7">
    <location>
        <begin position="138"/>
        <end position="162"/>
    </location>
</feature>
<dbReference type="PANTHER" id="PTHR43549:SF3">
    <property type="entry name" value="MULTIDRUG RESISTANCE PROTEIN YPNP-RELATED"/>
    <property type="match status" value="1"/>
</dbReference>
<dbReference type="GO" id="GO:0015297">
    <property type="term" value="F:antiporter activity"/>
    <property type="evidence" value="ECO:0007669"/>
    <property type="project" value="InterPro"/>
</dbReference>
<dbReference type="HOGENOM" id="CLU_012893_5_0_9"/>
<organism evidence="8 9">
    <name type="scientific">Clostridium celatum DSM 1785</name>
    <dbReference type="NCBI Taxonomy" id="545697"/>
    <lineage>
        <taxon>Bacteria</taxon>
        <taxon>Bacillati</taxon>
        <taxon>Bacillota</taxon>
        <taxon>Clostridia</taxon>
        <taxon>Eubacteriales</taxon>
        <taxon>Clostridiaceae</taxon>
        <taxon>Clostridium</taxon>
    </lineage>
</organism>
<evidence type="ECO:0000313" key="8">
    <source>
        <dbReference type="EMBL" id="EKY27413.1"/>
    </source>
</evidence>
<feature type="transmembrane region" description="Helical" evidence="7">
    <location>
        <begin position="285"/>
        <end position="302"/>
    </location>
</feature>
<feature type="transmembrane region" description="Helical" evidence="7">
    <location>
        <begin position="169"/>
        <end position="190"/>
    </location>
</feature>
<dbReference type="PATRIC" id="fig|545697.3.peg.1425"/>
<feature type="transmembrane region" description="Helical" evidence="7">
    <location>
        <begin position="243"/>
        <end position="265"/>
    </location>
</feature>
<keyword evidence="6 7" id="KW-0472">Membrane</keyword>
<evidence type="ECO:0000256" key="3">
    <source>
        <dbReference type="ARBA" id="ARBA00022475"/>
    </source>
</evidence>
<keyword evidence="3" id="KW-1003">Cell membrane</keyword>
<reference evidence="8 9" key="1">
    <citation type="submission" date="2012-05" db="EMBL/GenBank/DDBJ databases">
        <authorList>
            <person name="Weinstock G."/>
            <person name="Sodergren E."/>
            <person name="Lobos E.A."/>
            <person name="Fulton L."/>
            <person name="Fulton R."/>
            <person name="Courtney L."/>
            <person name="Fronick C."/>
            <person name="O'Laughlin M."/>
            <person name="Godfrey J."/>
            <person name="Wilson R.M."/>
            <person name="Miner T."/>
            <person name="Farmer C."/>
            <person name="Delehaunty K."/>
            <person name="Cordes M."/>
            <person name="Minx P."/>
            <person name="Tomlinson C."/>
            <person name="Chen J."/>
            <person name="Wollam A."/>
            <person name="Pepin K.H."/>
            <person name="Bhonagiri V."/>
            <person name="Zhang X."/>
            <person name="Suruliraj S."/>
            <person name="Warren W."/>
            <person name="Mitreva M."/>
            <person name="Mardis E.R."/>
            <person name="Wilson R.K."/>
        </authorList>
    </citation>
    <scope>NUCLEOTIDE SEQUENCE [LARGE SCALE GENOMIC DNA]</scope>
    <source>
        <strain evidence="8 9">DSM 1785</strain>
    </source>
</reference>
<evidence type="ECO:0000313" key="9">
    <source>
        <dbReference type="Proteomes" id="UP000010420"/>
    </source>
</evidence>
<protein>
    <submittedName>
        <fullName evidence="8">MATE efflux family protein</fullName>
    </submittedName>
</protein>
<evidence type="ECO:0000256" key="7">
    <source>
        <dbReference type="SAM" id="Phobius"/>
    </source>
</evidence>
<accession>L1QHH2</accession>
<feature type="transmembrane region" description="Helical" evidence="7">
    <location>
        <begin position="99"/>
        <end position="118"/>
    </location>
</feature>
<keyword evidence="4 7" id="KW-0812">Transmembrane</keyword>
<comment type="caution">
    <text evidence="8">The sequence shown here is derived from an EMBL/GenBank/DDBJ whole genome shotgun (WGS) entry which is preliminary data.</text>
</comment>
<feature type="transmembrane region" description="Helical" evidence="7">
    <location>
        <begin position="361"/>
        <end position="378"/>
    </location>
</feature>
<dbReference type="NCBIfam" id="TIGR00797">
    <property type="entry name" value="matE"/>
    <property type="match status" value="1"/>
</dbReference>
<dbReference type="InterPro" id="IPR048279">
    <property type="entry name" value="MdtK-like"/>
</dbReference>
<feature type="transmembrane region" description="Helical" evidence="7">
    <location>
        <begin position="51"/>
        <end position="79"/>
    </location>
</feature>
<dbReference type="CDD" id="cd13138">
    <property type="entry name" value="MATE_yoeA_like"/>
    <property type="match status" value="1"/>
</dbReference>
<evidence type="ECO:0000256" key="6">
    <source>
        <dbReference type="ARBA" id="ARBA00023136"/>
    </source>
</evidence>
<evidence type="ECO:0000256" key="2">
    <source>
        <dbReference type="ARBA" id="ARBA00022448"/>
    </source>
</evidence>
<feature type="transmembrane region" description="Helical" evidence="7">
    <location>
        <begin position="390"/>
        <end position="409"/>
    </location>
</feature>
<keyword evidence="9" id="KW-1185">Reference proteome</keyword>
<dbReference type="Proteomes" id="UP000010420">
    <property type="component" value="Unassembled WGS sequence"/>
</dbReference>
<sequence>MGHDKTNDMTKGNPVKLILMFSIPLLIGNIFQQFYSMVDTIIVGRFVGVEALAAVGSTGSMVFLVNGFVTGLTSGFAVLVSQRFGAKDEKGLKKAVGSAIILTAISVIVVTLVSVISAKPLLRLMNTPENIMKDATTYIIIIYAGCIATVAYNMIASILRSLGDSKTPLYFLIVSSVLNIVLDLVFIINFKMGVAGAAYATIISQGVSAILCFIYTYKKFTILRLRKEDFKVKKRYYHKHLKVGIPMALQFSITAIGIMTVQAALNVFGSTVIAAYTAASKALQLVMQPAITFGVAMATYCGQNLGAKNYKRIKDGVKACTKISIITSIIAGAVLIFLGKYFVMMFISNPDAEILKYAQEVLNISAIFFIPLGLIFIYRNALQGMGESFVPMMAGVYELVARAIVAFTLPRYLEFTGICLADPVAWFAAVIPLGFTYFKRMKHLVYEDKEELNIKKAEA</sequence>
<evidence type="ECO:0000256" key="4">
    <source>
        <dbReference type="ARBA" id="ARBA00022692"/>
    </source>
</evidence>
<keyword evidence="2" id="KW-0813">Transport</keyword>
<evidence type="ECO:0000256" key="5">
    <source>
        <dbReference type="ARBA" id="ARBA00022989"/>
    </source>
</evidence>
<dbReference type="GO" id="GO:0005886">
    <property type="term" value="C:plasma membrane"/>
    <property type="evidence" value="ECO:0007669"/>
    <property type="project" value="UniProtKB-SubCell"/>
</dbReference>
<dbReference type="STRING" id="545697.HMPREF0216_01446"/>
<dbReference type="eggNOG" id="COG0534">
    <property type="taxonomic scope" value="Bacteria"/>
</dbReference>
<dbReference type="InterPro" id="IPR002528">
    <property type="entry name" value="MATE_fam"/>
</dbReference>
<feature type="transmembrane region" description="Helical" evidence="7">
    <location>
        <begin position="415"/>
        <end position="438"/>
    </location>
</feature>
<dbReference type="Pfam" id="PF01554">
    <property type="entry name" value="MatE"/>
    <property type="match status" value="2"/>
</dbReference>
<name>L1QHH2_9CLOT</name>
<feature type="transmembrane region" description="Helical" evidence="7">
    <location>
        <begin position="196"/>
        <end position="217"/>
    </location>
</feature>
<dbReference type="GO" id="GO:0042910">
    <property type="term" value="F:xenobiotic transmembrane transporter activity"/>
    <property type="evidence" value="ECO:0007669"/>
    <property type="project" value="InterPro"/>
</dbReference>
<dbReference type="EMBL" id="AMEZ01000036">
    <property type="protein sequence ID" value="EKY27413.1"/>
    <property type="molecule type" value="Genomic_DNA"/>
</dbReference>
<dbReference type="InterPro" id="IPR052031">
    <property type="entry name" value="Membrane_Transporter-Flippase"/>
</dbReference>
<feature type="transmembrane region" description="Helical" evidence="7">
    <location>
        <begin position="323"/>
        <end position="349"/>
    </location>
</feature>
<gene>
    <name evidence="8" type="ORF">HMPREF0216_01446</name>
</gene>
<keyword evidence="5 7" id="KW-1133">Transmembrane helix</keyword>
<dbReference type="PIRSF" id="PIRSF006603">
    <property type="entry name" value="DinF"/>
    <property type="match status" value="1"/>
</dbReference>
<feature type="transmembrane region" description="Helical" evidence="7">
    <location>
        <begin position="12"/>
        <end position="31"/>
    </location>
</feature>
<comment type="subcellular location">
    <subcellularLocation>
        <location evidence="1">Cell membrane</location>
        <topology evidence="1">Multi-pass membrane protein</topology>
    </subcellularLocation>
</comment>
<dbReference type="PANTHER" id="PTHR43549">
    <property type="entry name" value="MULTIDRUG RESISTANCE PROTEIN YPNP-RELATED"/>
    <property type="match status" value="1"/>
</dbReference>
<proteinExistence type="predicted"/>
<dbReference type="AlphaFoldDB" id="L1QHH2"/>